<evidence type="ECO:0000256" key="1">
    <source>
        <dbReference type="ARBA" id="ARBA00004196"/>
    </source>
</evidence>
<dbReference type="InterPro" id="IPR013766">
    <property type="entry name" value="Thioredoxin_domain"/>
</dbReference>
<dbReference type="Gene3D" id="3.40.30.10">
    <property type="entry name" value="Glutaredoxin"/>
    <property type="match status" value="1"/>
</dbReference>
<dbReference type="PANTHER" id="PTHR42852:SF6">
    <property type="entry name" value="THIOL:DISULFIDE INTERCHANGE PROTEIN DSBE"/>
    <property type="match status" value="1"/>
</dbReference>
<dbReference type="EMBL" id="QUNI01000005">
    <property type="protein sequence ID" value="REG98860.1"/>
    <property type="molecule type" value="Genomic_DNA"/>
</dbReference>
<feature type="signal peptide" evidence="5">
    <location>
        <begin position="1"/>
        <end position="21"/>
    </location>
</feature>
<comment type="caution">
    <text evidence="7">The sequence shown here is derived from an EMBL/GenBank/DDBJ whole genome shotgun (WGS) entry which is preliminary data.</text>
</comment>
<accession>A0A3E0EM86</accession>
<dbReference type="GO" id="GO:0017004">
    <property type="term" value="P:cytochrome complex assembly"/>
    <property type="evidence" value="ECO:0007669"/>
    <property type="project" value="UniProtKB-KW"/>
</dbReference>
<protein>
    <submittedName>
        <fullName evidence="7">Thiol-disulfide isomerase/thioredoxin</fullName>
    </submittedName>
</protein>
<name>A0A3E0EM86_9FLAO</name>
<keyword evidence="8" id="KW-1185">Reference proteome</keyword>
<evidence type="ECO:0000256" key="2">
    <source>
        <dbReference type="ARBA" id="ARBA00022748"/>
    </source>
</evidence>
<evidence type="ECO:0000259" key="6">
    <source>
        <dbReference type="PROSITE" id="PS51352"/>
    </source>
</evidence>
<dbReference type="RefSeq" id="WP_115812836.1">
    <property type="nucleotide sequence ID" value="NZ_QUNI01000005.1"/>
</dbReference>
<comment type="subcellular location">
    <subcellularLocation>
        <location evidence="1">Cell envelope</location>
    </subcellularLocation>
</comment>
<gene>
    <name evidence="7" type="ORF">C8P67_10519</name>
</gene>
<sequence length="450" mass="51791">MKKYSFLLLIVILSSFTTPKATITLSGKITNTEDGKIWIKGESFEKEISLKPDGTFSEKLPINYEGIYSIETSKNRMPIYFSKDSKINLTADESNFNTTLKYTGNGSVENQYIAGKTIITSQLSEEELYKLNEEEFLKKAKEIKSSVELLYQKTKFSNADFKQRESFNFHFLEQKHFLFYKKLHNYYARAYDFKLSEKFPKFDEKMDLDNESNFLFSTEYQDIVMTKFFDNIKGDEGSFFVSAKNAIPEIKALKSQSIKNRLIQNGINDINIENANYKNTYNDFISITNDPKIKEILTTNYNNTIAVEPGKPSPVFNYENQKGGTTSLESLKGKYVYIDVWATWCGPCRQEIPSLEKVEEQFQGKNIVFVSISIDNSQDREKWSNLITKNKMSGVQLLADKEWDSKFIRDYNIRGIPRFILIDTNGNIVNAQAPNPSNPKLVELLGGLQL</sequence>
<dbReference type="InterPro" id="IPR013740">
    <property type="entry name" value="Redoxin"/>
</dbReference>
<dbReference type="Proteomes" id="UP000257136">
    <property type="component" value="Unassembled WGS sequence"/>
</dbReference>
<dbReference type="GO" id="GO:0016491">
    <property type="term" value="F:oxidoreductase activity"/>
    <property type="evidence" value="ECO:0007669"/>
    <property type="project" value="InterPro"/>
</dbReference>
<dbReference type="SUPFAM" id="SSF52833">
    <property type="entry name" value="Thioredoxin-like"/>
    <property type="match status" value="1"/>
</dbReference>
<dbReference type="OrthoDB" id="743079at2"/>
<dbReference type="AlphaFoldDB" id="A0A3E0EM86"/>
<evidence type="ECO:0000256" key="4">
    <source>
        <dbReference type="ARBA" id="ARBA00023284"/>
    </source>
</evidence>
<evidence type="ECO:0000256" key="3">
    <source>
        <dbReference type="ARBA" id="ARBA00023157"/>
    </source>
</evidence>
<dbReference type="GO" id="GO:0030313">
    <property type="term" value="C:cell envelope"/>
    <property type="evidence" value="ECO:0007669"/>
    <property type="project" value="UniProtKB-SubCell"/>
</dbReference>
<dbReference type="Pfam" id="PF08534">
    <property type="entry name" value="Redoxin"/>
    <property type="match status" value="1"/>
</dbReference>
<organism evidence="7 8">
    <name type="scientific">Flavobacterium aquicola</name>
    <dbReference type="NCBI Taxonomy" id="1682742"/>
    <lineage>
        <taxon>Bacteria</taxon>
        <taxon>Pseudomonadati</taxon>
        <taxon>Bacteroidota</taxon>
        <taxon>Flavobacteriia</taxon>
        <taxon>Flavobacteriales</taxon>
        <taxon>Flavobacteriaceae</taxon>
        <taxon>Flavobacterium</taxon>
    </lineage>
</organism>
<dbReference type="PROSITE" id="PS51352">
    <property type="entry name" value="THIOREDOXIN_2"/>
    <property type="match status" value="1"/>
</dbReference>
<dbReference type="InterPro" id="IPR036249">
    <property type="entry name" value="Thioredoxin-like_sf"/>
</dbReference>
<keyword evidence="3" id="KW-1015">Disulfide bond</keyword>
<dbReference type="GO" id="GO:0016853">
    <property type="term" value="F:isomerase activity"/>
    <property type="evidence" value="ECO:0007669"/>
    <property type="project" value="UniProtKB-KW"/>
</dbReference>
<feature type="chain" id="PRO_5017773663" evidence="5">
    <location>
        <begin position="22"/>
        <end position="450"/>
    </location>
</feature>
<keyword evidence="2" id="KW-0201">Cytochrome c-type biogenesis</keyword>
<dbReference type="CDD" id="cd02966">
    <property type="entry name" value="TlpA_like_family"/>
    <property type="match status" value="1"/>
</dbReference>
<evidence type="ECO:0000313" key="8">
    <source>
        <dbReference type="Proteomes" id="UP000257136"/>
    </source>
</evidence>
<keyword evidence="7" id="KW-0413">Isomerase</keyword>
<evidence type="ECO:0000256" key="5">
    <source>
        <dbReference type="SAM" id="SignalP"/>
    </source>
</evidence>
<proteinExistence type="predicted"/>
<reference evidence="7 8" key="1">
    <citation type="submission" date="2018-08" db="EMBL/GenBank/DDBJ databases">
        <title>Genomic Encyclopedia of Archaeal and Bacterial Type Strains, Phase II (KMG-II): from individual species to whole genera.</title>
        <authorList>
            <person name="Goeker M."/>
        </authorList>
    </citation>
    <scope>NUCLEOTIDE SEQUENCE [LARGE SCALE GENOMIC DNA]</scope>
    <source>
        <strain evidence="7 8">DSM 100880</strain>
    </source>
</reference>
<dbReference type="InterPro" id="IPR050553">
    <property type="entry name" value="Thioredoxin_ResA/DsbE_sf"/>
</dbReference>
<feature type="domain" description="Thioredoxin" evidence="6">
    <location>
        <begin position="307"/>
        <end position="450"/>
    </location>
</feature>
<keyword evidence="4" id="KW-0676">Redox-active center</keyword>
<evidence type="ECO:0000313" key="7">
    <source>
        <dbReference type="EMBL" id="REG98860.1"/>
    </source>
</evidence>
<dbReference type="PANTHER" id="PTHR42852">
    <property type="entry name" value="THIOL:DISULFIDE INTERCHANGE PROTEIN DSBE"/>
    <property type="match status" value="1"/>
</dbReference>
<keyword evidence="5" id="KW-0732">Signal</keyword>